<feature type="transmembrane region" description="Helical" evidence="1">
    <location>
        <begin position="26"/>
        <end position="46"/>
    </location>
</feature>
<comment type="caution">
    <text evidence="2">The sequence shown here is derived from an EMBL/GenBank/DDBJ whole genome shotgun (WGS) entry which is preliminary data.</text>
</comment>
<feature type="transmembrane region" description="Helical" evidence="1">
    <location>
        <begin position="224"/>
        <end position="247"/>
    </location>
</feature>
<protein>
    <recommendedName>
        <fullName evidence="4">Transmembrane protein</fullName>
    </recommendedName>
</protein>
<dbReference type="RefSeq" id="WP_108357884.1">
    <property type="nucleotide sequence ID" value="NZ_NESP01000001.1"/>
</dbReference>
<organism evidence="2 3">
    <name type="scientific">Limnohabitans curvus</name>
    <dbReference type="NCBI Taxonomy" id="323423"/>
    <lineage>
        <taxon>Bacteria</taxon>
        <taxon>Pseudomonadati</taxon>
        <taxon>Pseudomonadota</taxon>
        <taxon>Betaproteobacteria</taxon>
        <taxon>Burkholderiales</taxon>
        <taxon>Comamonadaceae</taxon>
        <taxon>Limnohabitans</taxon>
    </lineage>
</organism>
<feature type="transmembrane region" description="Helical" evidence="1">
    <location>
        <begin position="97"/>
        <end position="118"/>
    </location>
</feature>
<feature type="transmembrane region" description="Helical" evidence="1">
    <location>
        <begin position="146"/>
        <end position="172"/>
    </location>
</feature>
<feature type="transmembrane region" description="Helical" evidence="1">
    <location>
        <begin position="52"/>
        <end position="69"/>
    </location>
</feature>
<evidence type="ECO:0000313" key="3">
    <source>
        <dbReference type="Proteomes" id="UP000251341"/>
    </source>
</evidence>
<dbReference type="Proteomes" id="UP000251341">
    <property type="component" value="Unassembled WGS sequence"/>
</dbReference>
<sequence length="258" mass="28274">MKLNVVPAKTGSLWVRQGIRAFWKQPLALSGLFFMFMASMSILSIVPVLGGFLALMLLPAASLGLMAATREVELGKFPMPFILAAGFTTGKDGKRNMLVLGVFYALGFIGVMGLSALVDGGDFAKLYLVGGSLEMDTLMKPEFQNAMWLSLMLYLPLSMVFWHAPALTHWHAVPVVKSMFFSTVACLSNWRAFLVFGLMWSFIFLGTTLAITLISGAFGDNDFAAMALLPAMLMLAAMFFCSTYYSFKDCFTSDVIYA</sequence>
<keyword evidence="1" id="KW-0812">Transmembrane</keyword>
<evidence type="ECO:0008006" key="4">
    <source>
        <dbReference type="Google" id="ProtNLM"/>
    </source>
</evidence>
<dbReference type="AlphaFoldDB" id="A0A315EN34"/>
<dbReference type="NCBIfam" id="NF041043">
    <property type="entry name" value="BPSS1780_fam"/>
    <property type="match status" value="1"/>
</dbReference>
<keyword evidence="1" id="KW-1133">Transmembrane helix</keyword>
<feature type="transmembrane region" description="Helical" evidence="1">
    <location>
        <begin position="193"/>
        <end position="218"/>
    </location>
</feature>
<keyword evidence="3" id="KW-1185">Reference proteome</keyword>
<reference evidence="2 3" key="1">
    <citation type="submission" date="2017-04" db="EMBL/GenBank/DDBJ databases">
        <title>Unexpected and diverse lifestyles within the genus Limnohabitans.</title>
        <authorList>
            <person name="Kasalicky V."/>
            <person name="Mehrshad M."/>
            <person name="Andrei S.-A."/>
            <person name="Salcher M."/>
            <person name="Kratochvilova H."/>
            <person name="Simek K."/>
            <person name="Ghai R."/>
        </authorList>
    </citation>
    <scope>NUCLEOTIDE SEQUENCE [LARGE SCALE GENOMIC DNA]</scope>
    <source>
        <strain evidence="2 3">MWH-C5</strain>
    </source>
</reference>
<evidence type="ECO:0000313" key="2">
    <source>
        <dbReference type="EMBL" id="PUE58639.1"/>
    </source>
</evidence>
<name>A0A315EN34_9BURK</name>
<accession>A0A315EN34</accession>
<dbReference type="EMBL" id="NESP01000001">
    <property type="protein sequence ID" value="PUE58639.1"/>
    <property type="molecule type" value="Genomic_DNA"/>
</dbReference>
<keyword evidence="1" id="KW-0472">Membrane</keyword>
<evidence type="ECO:0000256" key="1">
    <source>
        <dbReference type="SAM" id="Phobius"/>
    </source>
</evidence>
<proteinExistence type="predicted"/>
<dbReference type="InterPro" id="IPR047798">
    <property type="entry name" value="BPSS1780-like"/>
</dbReference>
<gene>
    <name evidence="2" type="ORF">B9Z44_02905</name>
</gene>